<dbReference type="AlphaFoldDB" id="A0A0F7JXS9"/>
<feature type="compositionally biased region" description="Polar residues" evidence="1">
    <location>
        <begin position="231"/>
        <end position="241"/>
    </location>
</feature>
<evidence type="ECO:0000256" key="1">
    <source>
        <dbReference type="SAM" id="MobiDB-lite"/>
    </source>
</evidence>
<proteinExistence type="predicted"/>
<name>A0A0F7JXS9_9GAMM</name>
<keyword evidence="3" id="KW-1185">Reference proteome</keyword>
<dbReference type="KEGG" id="seds:AAY24_03535"/>
<dbReference type="RefSeq" id="WP_046858516.1">
    <property type="nucleotide sequence ID" value="NZ_CP011412.1"/>
</dbReference>
<sequence length="750" mass="86066">MSDTQVGVLPKFHPLIKDYQAEVDTFLHKGLVRLFQEVEPVMIDFASKAETDNAQLLFFDAITQVQNLSEQVTDSFLTTLHKGFSAFSNCRPIEYPRPIIEAEDTSKIEIVENQDLEIHIAIQSMITRSKDKNHQALYQLGQRLAVIQQGKKLRDQDIPASPEHVSTTFQTASDLFGLEQKLLLILYVLFEKCVLKEIGTLYACINKMLSDAGIYPHLPPTITRYKDSSRSDGNGSAQDGESAQQQASQASSSSDLRTEPLTNEDFLVGKEVFNTILSMLTERRHADPRFRNHPEYAPDGNLEQLRSSPELVTAINQLHTPVEFDMGVYADTAADDLSPNDRSAAAIDYLQKRITSERENLFSELDENTIPTADLDTIELVGMLFEHVLDDPDLASLTKTVICHLHTPYLKVAIIDREFLTNPDHIARKLLNLVVNAGRRWVDENNVDAGIYHTMRDMIHSIMRDFKDDISLFDRCYSEFLDHLRALEHRTRLLEERTREATRGKDRLEYARLRADEIMHQHCDGVRFHPVLWQFLSVVWKNYMTLLLLRDQEIERRKEWRSVLMVINSVIKINNGYGDALTAQWLKHAWPRLRKNIESGLDFLGNTNPSEYVAFKKTIAELQQARQSEPSEKVVVRPVTETKKRKAKSAEAARSATLRKFLEQAQQTEIGTWFEFSEPDGSLRRVKLSWYSPVTNNHMFLDRFGSKAFVIPTDVLVQRLANGTAYTVEPNRFPFVDQALQKIYRLLRKE</sequence>
<dbReference type="Pfam" id="PF07793">
    <property type="entry name" value="DUF1631"/>
    <property type="match status" value="1"/>
</dbReference>
<dbReference type="InterPro" id="IPR012434">
    <property type="entry name" value="DUF1631"/>
</dbReference>
<organism evidence="2 3">
    <name type="scientific">Sedimenticola thiotaurini</name>
    <dbReference type="NCBI Taxonomy" id="1543721"/>
    <lineage>
        <taxon>Bacteria</taxon>
        <taxon>Pseudomonadati</taxon>
        <taxon>Pseudomonadota</taxon>
        <taxon>Gammaproteobacteria</taxon>
        <taxon>Chromatiales</taxon>
        <taxon>Sedimenticolaceae</taxon>
        <taxon>Sedimenticola</taxon>
    </lineage>
</organism>
<dbReference type="Proteomes" id="UP000034410">
    <property type="component" value="Chromosome"/>
</dbReference>
<evidence type="ECO:0000313" key="2">
    <source>
        <dbReference type="EMBL" id="AKH19580.1"/>
    </source>
</evidence>
<feature type="region of interest" description="Disordered" evidence="1">
    <location>
        <begin position="223"/>
        <end position="260"/>
    </location>
</feature>
<feature type="compositionally biased region" description="Low complexity" evidence="1">
    <location>
        <begin position="242"/>
        <end position="254"/>
    </location>
</feature>
<reference evidence="2 3" key="1">
    <citation type="journal article" date="2015" name="Genome Announc.">
        <title>Complete Genome Sequence of Sedimenticola thiotaurini Strain SIP-G1, a Polyphosphate- and Polyhydroxyalkanoate-Accumulating Sulfur-Oxidizing Gammaproteobacterium Isolated from Salt Marsh Sediments.</title>
        <authorList>
            <person name="Flood B.E."/>
            <person name="Jones D.S."/>
            <person name="Bailey J.V."/>
        </authorList>
    </citation>
    <scope>NUCLEOTIDE SEQUENCE [LARGE SCALE GENOMIC DNA]</scope>
    <source>
        <strain evidence="2 3">SIP-G1</strain>
    </source>
</reference>
<evidence type="ECO:0008006" key="4">
    <source>
        <dbReference type="Google" id="ProtNLM"/>
    </source>
</evidence>
<gene>
    <name evidence="2" type="ORF">AAY24_03535</name>
</gene>
<accession>A0A0F7JXS9</accession>
<protein>
    <recommendedName>
        <fullName evidence="4">DUF1631 domain-containing protein</fullName>
    </recommendedName>
</protein>
<dbReference type="OrthoDB" id="6188167at2"/>
<evidence type="ECO:0000313" key="3">
    <source>
        <dbReference type="Proteomes" id="UP000034410"/>
    </source>
</evidence>
<dbReference type="EMBL" id="CP011412">
    <property type="protein sequence ID" value="AKH19580.1"/>
    <property type="molecule type" value="Genomic_DNA"/>
</dbReference>